<dbReference type="AlphaFoldDB" id="A0A506Y622"/>
<dbReference type="EMBL" id="VHQG01000002">
    <property type="protein sequence ID" value="TPW76468.1"/>
    <property type="molecule type" value="Genomic_DNA"/>
</dbReference>
<dbReference type="RefSeq" id="WP_141163823.1">
    <property type="nucleotide sequence ID" value="NZ_VHQG01000002.1"/>
</dbReference>
<comment type="caution">
    <text evidence="1">The sequence shown here is derived from an EMBL/GenBank/DDBJ whole genome shotgun (WGS) entry which is preliminary data.</text>
</comment>
<protein>
    <recommendedName>
        <fullName evidence="3">Uracil-DNA glycosylase</fullName>
    </recommendedName>
</protein>
<organism evidence="1 2">
    <name type="scientific">Schumannella soli</name>
    <dbReference type="NCBI Taxonomy" id="2590779"/>
    <lineage>
        <taxon>Bacteria</taxon>
        <taxon>Bacillati</taxon>
        <taxon>Actinomycetota</taxon>
        <taxon>Actinomycetes</taxon>
        <taxon>Micrococcales</taxon>
        <taxon>Microbacteriaceae</taxon>
        <taxon>Schumannella</taxon>
    </lineage>
</organism>
<dbReference type="Proteomes" id="UP000316252">
    <property type="component" value="Unassembled WGS sequence"/>
</dbReference>
<reference evidence="1 2" key="1">
    <citation type="submission" date="2019-06" db="EMBL/GenBank/DDBJ databases">
        <authorList>
            <person name="Li F."/>
        </authorList>
    </citation>
    <scope>NUCLEOTIDE SEQUENCE [LARGE SCALE GENOMIC DNA]</scope>
    <source>
        <strain evidence="1 2">10F1D-1</strain>
    </source>
</reference>
<evidence type="ECO:0000313" key="1">
    <source>
        <dbReference type="EMBL" id="TPW76468.1"/>
    </source>
</evidence>
<dbReference type="OrthoDB" id="2295218at2"/>
<proteinExistence type="predicted"/>
<accession>A0A506Y622</accession>
<evidence type="ECO:0000313" key="2">
    <source>
        <dbReference type="Proteomes" id="UP000316252"/>
    </source>
</evidence>
<gene>
    <name evidence="1" type="ORF">FJ657_11950</name>
</gene>
<evidence type="ECO:0008006" key="3">
    <source>
        <dbReference type="Google" id="ProtNLM"/>
    </source>
</evidence>
<keyword evidence="2" id="KW-1185">Reference proteome</keyword>
<name>A0A506Y622_9MICO</name>
<sequence length="204" mass="22826">MSLLETMKSYRRAASWAVWPTDHAGRLTEEARFPVERAERDLIDTAMIVSLNPGTDRAVETEENTPDWGNFHSSARKHNDLFLARAFHGTSLWGAYMTDLHPEHAESDSRKVRALPEQIRSSVDSLIEQARLLANVDTIVCLGAKTFTGVNRHRDVIEKELQIPASSIRRVPHYSGAAARVHKNNADVYADVVATTLGLNRARV</sequence>